<reference evidence="12 13" key="1">
    <citation type="submission" date="2017-09" db="EMBL/GenBank/DDBJ databases">
        <title>Complete genome sequence of Verrucomicrobial strain HZ-65, isolated from freshwater.</title>
        <authorList>
            <person name="Choi A."/>
        </authorList>
    </citation>
    <scope>NUCLEOTIDE SEQUENCE [LARGE SCALE GENOMIC DNA]</scope>
    <source>
        <strain evidence="12 13">HZ-65</strain>
    </source>
</reference>
<organism evidence="12 13">
    <name type="scientific">Nibricoccus aquaticus</name>
    <dbReference type="NCBI Taxonomy" id="2576891"/>
    <lineage>
        <taxon>Bacteria</taxon>
        <taxon>Pseudomonadati</taxon>
        <taxon>Verrucomicrobiota</taxon>
        <taxon>Opitutia</taxon>
        <taxon>Opitutales</taxon>
        <taxon>Opitutaceae</taxon>
        <taxon>Nibricoccus</taxon>
    </lineage>
</organism>
<dbReference type="RefSeq" id="WP_096054962.1">
    <property type="nucleotide sequence ID" value="NZ_CP023344.1"/>
</dbReference>
<evidence type="ECO:0000256" key="6">
    <source>
        <dbReference type="ARBA" id="ARBA00022777"/>
    </source>
</evidence>
<keyword evidence="7" id="KW-0319">Glycerol metabolism</keyword>
<evidence type="ECO:0000259" key="10">
    <source>
        <dbReference type="Pfam" id="PF00370"/>
    </source>
</evidence>
<dbReference type="EC" id="2.7.1.30" evidence="3"/>
<feature type="domain" description="Carbohydrate kinase FGGY C-terminal" evidence="11">
    <location>
        <begin position="275"/>
        <end position="461"/>
    </location>
</feature>
<evidence type="ECO:0000259" key="11">
    <source>
        <dbReference type="Pfam" id="PF02782"/>
    </source>
</evidence>
<dbReference type="InterPro" id="IPR043129">
    <property type="entry name" value="ATPase_NBD"/>
</dbReference>
<gene>
    <name evidence="12" type="ORF">CMV30_04830</name>
</gene>
<dbReference type="CDD" id="cd07769">
    <property type="entry name" value="ASKHA_NBD_FGGY_GK"/>
    <property type="match status" value="1"/>
</dbReference>
<evidence type="ECO:0000256" key="7">
    <source>
        <dbReference type="ARBA" id="ARBA00022798"/>
    </source>
</evidence>
<dbReference type="InterPro" id="IPR000577">
    <property type="entry name" value="Carb_kinase_FGGY"/>
</dbReference>
<dbReference type="SUPFAM" id="SSF53067">
    <property type="entry name" value="Actin-like ATPase domain"/>
    <property type="match status" value="2"/>
</dbReference>
<dbReference type="PIRSF" id="PIRSF000538">
    <property type="entry name" value="GlpK"/>
    <property type="match status" value="1"/>
</dbReference>
<name>A0A290Q835_9BACT</name>
<dbReference type="OrthoDB" id="9805576at2"/>
<dbReference type="InterPro" id="IPR018485">
    <property type="entry name" value="FGGY_C"/>
</dbReference>
<comment type="similarity">
    <text evidence="2">Belongs to the FGGY kinase family.</text>
</comment>
<accession>A0A290Q835</accession>
<dbReference type="PANTHER" id="PTHR10196:SF69">
    <property type="entry name" value="GLYCEROL KINASE"/>
    <property type="match status" value="1"/>
</dbReference>
<evidence type="ECO:0000256" key="4">
    <source>
        <dbReference type="ARBA" id="ARBA00022679"/>
    </source>
</evidence>
<evidence type="ECO:0000256" key="1">
    <source>
        <dbReference type="ARBA" id="ARBA00005190"/>
    </source>
</evidence>
<dbReference type="InterPro" id="IPR018484">
    <property type="entry name" value="FGGY_N"/>
</dbReference>
<keyword evidence="5" id="KW-0547">Nucleotide-binding</keyword>
<keyword evidence="4" id="KW-0808">Transferase</keyword>
<dbReference type="Pfam" id="PF00370">
    <property type="entry name" value="FGGY_N"/>
    <property type="match status" value="1"/>
</dbReference>
<evidence type="ECO:0000256" key="9">
    <source>
        <dbReference type="ARBA" id="ARBA00043149"/>
    </source>
</evidence>
<dbReference type="PANTHER" id="PTHR10196">
    <property type="entry name" value="SUGAR KINASE"/>
    <property type="match status" value="1"/>
</dbReference>
<dbReference type="GO" id="GO:0004370">
    <property type="term" value="F:glycerol kinase activity"/>
    <property type="evidence" value="ECO:0007669"/>
    <property type="project" value="UniProtKB-EC"/>
</dbReference>
<protein>
    <recommendedName>
        <fullName evidence="3">glycerol kinase</fullName>
        <ecNumber evidence="3">2.7.1.30</ecNumber>
    </recommendedName>
    <alternativeName>
        <fullName evidence="9">ATP:glycerol 3-phosphotransferase</fullName>
    </alternativeName>
</protein>
<evidence type="ECO:0000256" key="5">
    <source>
        <dbReference type="ARBA" id="ARBA00022741"/>
    </source>
</evidence>
<evidence type="ECO:0000256" key="3">
    <source>
        <dbReference type="ARBA" id="ARBA00012099"/>
    </source>
</evidence>
<dbReference type="Proteomes" id="UP000217265">
    <property type="component" value="Chromosome"/>
</dbReference>
<dbReference type="PROSITE" id="PS00933">
    <property type="entry name" value="FGGY_KINASES_1"/>
    <property type="match status" value="1"/>
</dbReference>
<dbReference type="GO" id="GO:0006071">
    <property type="term" value="P:glycerol metabolic process"/>
    <property type="evidence" value="ECO:0007669"/>
    <property type="project" value="UniProtKB-KW"/>
</dbReference>
<sequence>MPAAPSSPNASQATHVLALDQSTSATKALLFTRHGRLLDKESREHKQHYPQAGWVEHDAEEIWQNTLATLRAVITRLGDHGLSLADLACLSLTNQRETIVLFDRVTGKPLHHALVWQDRRGDALCASHIAAGREPLVLQKTGLKIDGYFSGSKLQWLAQNKPDLRAKLADGSALIGTIDAYLVYRLTQGRVFATDSTNASRTLLFDLTTLKWDADLCDLWEVPLKALPEVRDSSARFGETTLDDALTKPLPIVGVIGDSQAALFAQRCYQPGAAKVTFGTGSSILLNIGAKPRFSTRGVVTTLAWVHAGVPTYAFEGIIISSAATLTWLRDQLGVIREMSEIEKLARELPDNGGVYLVPAFSGLGLPHWQPAARAAIVGLSSHSDRRHVIRAGLESISYQVRDALDAMRADAGVPLVGLHGDGGATTNAFLMQFTADLAGAELRVATMSDCSPLGAALAGLLGLGIFKSLDEIAAVPRGDVVYHPSMPASQSSEYYAGWQRAVRQILPVA</sequence>
<dbReference type="FunFam" id="3.30.420.40:FF:000086">
    <property type="entry name" value="Glycerol kinase"/>
    <property type="match status" value="1"/>
</dbReference>
<dbReference type="Pfam" id="PF02782">
    <property type="entry name" value="FGGY_C"/>
    <property type="match status" value="1"/>
</dbReference>
<comment type="pathway">
    <text evidence="1">Polyol metabolism; glycerol degradation via glycerol kinase pathway; sn-glycerol 3-phosphate from glycerol: step 1/1.</text>
</comment>
<dbReference type="InterPro" id="IPR018483">
    <property type="entry name" value="Carb_kinase_FGGY_CS"/>
</dbReference>
<evidence type="ECO:0000313" key="12">
    <source>
        <dbReference type="EMBL" id="ATC63330.1"/>
    </source>
</evidence>
<dbReference type="AlphaFoldDB" id="A0A290Q835"/>
<dbReference type="NCBIfam" id="NF000756">
    <property type="entry name" value="PRK00047.1"/>
    <property type="match status" value="1"/>
</dbReference>
<feature type="domain" description="Carbohydrate kinase FGGY N-terminal" evidence="10">
    <location>
        <begin position="16"/>
        <end position="264"/>
    </location>
</feature>
<proteinExistence type="inferred from homology"/>
<keyword evidence="6 12" id="KW-0418">Kinase</keyword>
<keyword evidence="13" id="KW-1185">Reference proteome</keyword>
<dbReference type="KEGG" id="vbh:CMV30_04830"/>
<dbReference type="GO" id="GO:0005524">
    <property type="term" value="F:ATP binding"/>
    <property type="evidence" value="ECO:0007669"/>
    <property type="project" value="UniProtKB-KW"/>
</dbReference>
<evidence type="ECO:0000313" key="13">
    <source>
        <dbReference type="Proteomes" id="UP000217265"/>
    </source>
</evidence>
<dbReference type="EMBL" id="CP023344">
    <property type="protein sequence ID" value="ATC63330.1"/>
    <property type="molecule type" value="Genomic_DNA"/>
</dbReference>
<keyword evidence="8" id="KW-0067">ATP-binding</keyword>
<dbReference type="Gene3D" id="3.30.420.40">
    <property type="match status" value="2"/>
</dbReference>
<evidence type="ECO:0000256" key="2">
    <source>
        <dbReference type="ARBA" id="ARBA00009156"/>
    </source>
</evidence>
<evidence type="ECO:0000256" key="8">
    <source>
        <dbReference type="ARBA" id="ARBA00022840"/>
    </source>
</evidence>
<dbReference type="GO" id="GO:0005829">
    <property type="term" value="C:cytosol"/>
    <property type="evidence" value="ECO:0007669"/>
    <property type="project" value="TreeGrafter"/>
</dbReference>